<comment type="caution">
    <text evidence="1">The sequence shown here is derived from an EMBL/GenBank/DDBJ whole genome shotgun (WGS) entry which is preliminary data.</text>
</comment>
<proteinExistence type="predicted"/>
<dbReference type="Proteomes" id="UP001606302">
    <property type="component" value="Unassembled WGS sequence"/>
</dbReference>
<name>A0ABW7GP38_9BURK</name>
<protein>
    <submittedName>
        <fullName evidence="1">Uncharacterized protein</fullName>
    </submittedName>
</protein>
<dbReference type="RefSeq" id="WP_394512904.1">
    <property type="nucleotide sequence ID" value="NZ_JBIGHX010000007.1"/>
</dbReference>
<organism evidence="1 2">
    <name type="scientific">Pelomonas lactea</name>
    <dbReference type="NCBI Taxonomy" id="3299030"/>
    <lineage>
        <taxon>Bacteria</taxon>
        <taxon>Pseudomonadati</taxon>
        <taxon>Pseudomonadota</taxon>
        <taxon>Betaproteobacteria</taxon>
        <taxon>Burkholderiales</taxon>
        <taxon>Sphaerotilaceae</taxon>
        <taxon>Roseateles</taxon>
    </lineage>
</organism>
<keyword evidence="2" id="KW-1185">Reference proteome</keyword>
<gene>
    <name evidence="1" type="ORF">ACG04Q_19285</name>
</gene>
<accession>A0ABW7GP38</accession>
<evidence type="ECO:0000313" key="2">
    <source>
        <dbReference type="Proteomes" id="UP001606302"/>
    </source>
</evidence>
<reference evidence="1 2" key="1">
    <citation type="submission" date="2024-08" db="EMBL/GenBank/DDBJ databases">
        <authorList>
            <person name="Lu H."/>
        </authorList>
    </citation>
    <scope>NUCLEOTIDE SEQUENCE [LARGE SCALE GENOMIC DNA]</scope>
    <source>
        <strain evidence="1 2">DXS20W</strain>
    </source>
</reference>
<dbReference type="EMBL" id="JBIGHX010000007">
    <property type="protein sequence ID" value="MFG6463726.1"/>
    <property type="molecule type" value="Genomic_DNA"/>
</dbReference>
<sequence length="243" mass="27349">MFTVTLHTGLLKDASLHNMLGRLDFGYSKLDIVADYKSELFSCGVGSHGIRELKDYPRWSATIWDLVARLVAVGLYVKEALPEMPHEPASPRGASATRMCAVIEHWSELEETRRARVGWAQLTSQGRACDYVCQLSDDLLGTRTSAVFRHAPEVLQHWDLLARAVSWTYSKSWQLPERPTLRVPKPFEEMGKRYVGLSKVPDPARSGLERWLAREGIAVARPANAPSGIVPEDLYNRFMSKVL</sequence>
<evidence type="ECO:0000313" key="1">
    <source>
        <dbReference type="EMBL" id="MFG6463726.1"/>
    </source>
</evidence>